<dbReference type="EC" id="3.5.1.5" evidence="5"/>
<feature type="compositionally biased region" description="Polar residues" evidence="6">
    <location>
        <begin position="219"/>
        <end position="230"/>
    </location>
</feature>
<dbReference type="EMBL" id="BAAARJ010000014">
    <property type="protein sequence ID" value="GAA2624135.1"/>
    <property type="molecule type" value="Genomic_DNA"/>
</dbReference>
<dbReference type="Gene3D" id="2.10.150.10">
    <property type="entry name" value="Urease, beta subunit"/>
    <property type="match status" value="1"/>
</dbReference>
<evidence type="ECO:0000256" key="5">
    <source>
        <dbReference type="HAMAP-Rule" id="MF_00739"/>
    </source>
</evidence>
<evidence type="ECO:0000313" key="7">
    <source>
        <dbReference type="EMBL" id="GAA2624135.1"/>
    </source>
</evidence>
<dbReference type="InterPro" id="IPR012010">
    <property type="entry name" value="Urease_gamma"/>
</dbReference>
<evidence type="ECO:0000256" key="2">
    <source>
        <dbReference type="ARBA" id="ARBA00022490"/>
    </source>
</evidence>
<evidence type="ECO:0000256" key="6">
    <source>
        <dbReference type="SAM" id="MobiDB-lite"/>
    </source>
</evidence>
<dbReference type="Proteomes" id="UP001501447">
    <property type="component" value="Unassembled WGS sequence"/>
</dbReference>
<dbReference type="InterPro" id="IPR002026">
    <property type="entry name" value="Urease_gamma/gamma-beta_su"/>
</dbReference>
<evidence type="ECO:0000256" key="3">
    <source>
        <dbReference type="ARBA" id="ARBA00022801"/>
    </source>
</evidence>
<dbReference type="SUPFAM" id="SSF51278">
    <property type="entry name" value="Urease, beta-subunit"/>
    <property type="match status" value="2"/>
</dbReference>
<dbReference type="Pfam" id="PF00699">
    <property type="entry name" value="Urease_beta"/>
    <property type="match status" value="2"/>
</dbReference>
<dbReference type="SUPFAM" id="SSF54111">
    <property type="entry name" value="Urease, gamma-subunit"/>
    <property type="match status" value="1"/>
</dbReference>
<keyword evidence="3 5" id="KW-0378">Hydrolase</keyword>
<gene>
    <name evidence="5" type="primary">ureA</name>
    <name evidence="7" type="ORF">GCM10009863_43230</name>
</gene>
<dbReference type="Pfam" id="PF00547">
    <property type="entry name" value="Urease_gamma"/>
    <property type="match status" value="1"/>
</dbReference>
<dbReference type="PANTHER" id="PTHR33569">
    <property type="entry name" value="UREASE"/>
    <property type="match status" value="1"/>
</dbReference>
<evidence type="ECO:0000256" key="4">
    <source>
        <dbReference type="ARBA" id="ARBA00047778"/>
    </source>
</evidence>
<sequence>MHLTPHEQERLLIHVAADVAQRRRDRGLALNYPEAMALLTVHVFEAAREGKTVSDIMDSGRQLLSRAEVMDGVPEMIKNVQVEATFPDGTKLVTIHDPFPEAAKEPEVHPGKVEHPRPPREPGCPAVSDGNSGDGSNGSNGSACCCGGECEDTASFHEAIEFNRELQQDATSPSGTGRTRIRVKNVSDRPIQVGSHYHFAEVNPELKVLKVEVPAGPRSSDQGSGRATGQDTDRGAHQELVSCAAARNRRLNIAAGTSVRFEPGDECCVELVEIQGQKQIKGLREVDQP</sequence>
<dbReference type="Gene3D" id="3.30.280.10">
    <property type="entry name" value="Urease, gamma-like subunit"/>
    <property type="match status" value="1"/>
</dbReference>
<dbReference type="InterPro" id="IPR050069">
    <property type="entry name" value="Urease_subunit"/>
</dbReference>
<keyword evidence="2 5" id="KW-0963">Cytoplasm</keyword>
<evidence type="ECO:0000256" key="1">
    <source>
        <dbReference type="ARBA" id="ARBA00004897"/>
    </source>
</evidence>
<feature type="region of interest" description="Disordered" evidence="6">
    <location>
        <begin position="215"/>
        <end position="235"/>
    </location>
</feature>
<dbReference type="InterPro" id="IPR036461">
    <property type="entry name" value="Urease_betasu_sf"/>
</dbReference>
<comment type="caution">
    <text evidence="7">The sequence shown here is derived from an EMBL/GenBank/DDBJ whole genome shotgun (WGS) entry which is preliminary data.</text>
</comment>
<dbReference type="InterPro" id="IPR002019">
    <property type="entry name" value="Urease_beta-like"/>
</dbReference>
<organism evidence="7 8">
    <name type="scientific">Streptomyces axinellae</name>
    <dbReference type="NCBI Taxonomy" id="552788"/>
    <lineage>
        <taxon>Bacteria</taxon>
        <taxon>Bacillati</taxon>
        <taxon>Actinomycetota</taxon>
        <taxon>Actinomycetes</taxon>
        <taxon>Kitasatosporales</taxon>
        <taxon>Streptomycetaceae</taxon>
        <taxon>Streptomyces</taxon>
    </lineage>
</organism>
<comment type="subunit">
    <text evidence="5">Heterotrimer of UreA (gamma), UreB (beta) and UreC (alpha) subunits. Three heterotrimers associate to form the active enzyme.</text>
</comment>
<reference evidence="7 8" key="1">
    <citation type="journal article" date="2019" name="Int. J. Syst. Evol. Microbiol.">
        <title>The Global Catalogue of Microorganisms (GCM) 10K type strain sequencing project: providing services to taxonomists for standard genome sequencing and annotation.</title>
        <authorList>
            <consortium name="The Broad Institute Genomics Platform"/>
            <consortium name="The Broad Institute Genome Sequencing Center for Infectious Disease"/>
            <person name="Wu L."/>
            <person name="Ma J."/>
        </authorList>
    </citation>
    <scope>NUCLEOTIDE SEQUENCE [LARGE SCALE GENOMIC DNA]</scope>
    <source>
        <strain evidence="7 8">JCM 16373</strain>
    </source>
</reference>
<accession>A0ABN3QEA2</accession>
<dbReference type="InterPro" id="IPR036463">
    <property type="entry name" value="Urease_gamma_sf"/>
</dbReference>
<dbReference type="PANTHER" id="PTHR33569:SF1">
    <property type="entry name" value="UREASE"/>
    <property type="match status" value="1"/>
</dbReference>
<comment type="catalytic activity">
    <reaction evidence="4 5">
        <text>urea + 2 H2O + H(+) = hydrogencarbonate + 2 NH4(+)</text>
        <dbReference type="Rhea" id="RHEA:20557"/>
        <dbReference type="ChEBI" id="CHEBI:15377"/>
        <dbReference type="ChEBI" id="CHEBI:15378"/>
        <dbReference type="ChEBI" id="CHEBI:16199"/>
        <dbReference type="ChEBI" id="CHEBI:17544"/>
        <dbReference type="ChEBI" id="CHEBI:28938"/>
        <dbReference type="EC" id="3.5.1.5"/>
    </reaction>
</comment>
<dbReference type="NCBIfam" id="NF009712">
    <property type="entry name" value="PRK13241.1"/>
    <property type="match status" value="1"/>
</dbReference>
<comment type="subcellular location">
    <subcellularLocation>
        <location evidence="5">Cytoplasm</location>
    </subcellularLocation>
</comment>
<feature type="compositionally biased region" description="Basic and acidic residues" evidence="6">
    <location>
        <begin position="102"/>
        <end position="120"/>
    </location>
</feature>
<comment type="pathway">
    <text evidence="1 5">Nitrogen metabolism; urea degradation; CO(2) and NH(3) from urea (urease route): step 1/1.</text>
</comment>
<comment type="similarity">
    <text evidence="5">Belongs to the urease gamma subunit family.</text>
</comment>
<dbReference type="NCBIfam" id="TIGR00193">
    <property type="entry name" value="urease_gam"/>
    <property type="match status" value="1"/>
</dbReference>
<protein>
    <recommendedName>
        <fullName evidence="5">Urease subunit gamma</fullName>
        <ecNumber evidence="5">3.5.1.5</ecNumber>
    </recommendedName>
    <alternativeName>
        <fullName evidence="5">Urea amidohydrolase subunit gamma</fullName>
    </alternativeName>
</protein>
<dbReference type="CDD" id="cd00390">
    <property type="entry name" value="Urease_gamma"/>
    <property type="match status" value="1"/>
</dbReference>
<feature type="region of interest" description="Disordered" evidence="6">
    <location>
        <begin position="102"/>
        <end position="141"/>
    </location>
</feature>
<proteinExistence type="inferred from homology"/>
<keyword evidence="8" id="KW-1185">Reference proteome</keyword>
<name>A0ABN3QEA2_9ACTN</name>
<evidence type="ECO:0000313" key="8">
    <source>
        <dbReference type="Proteomes" id="UP001501447"/>
    </source>
</evidence>
<dbReference type="HAMAP" id="MF_00739">
    <property type="entry name" value="Urease_gamma"/>
    <property type="match status" value="1"/>
</dbReference>